<dbReference type="eggNOG" id="ENOG502RWMM">
    <property type="taxonomic scope" value="Eukaryota"/>
</dbReference>
<dbReference type="KEGG" id="dgr:6557181"/>
<feature type="compositionally biased region" description="Polar residues" evidence="1">
    <location>
        <begin position="42"/>
        <end position="59"/>
    </location>
</feature>
<gene>
    <name evidence="2" type="primary">Dgri\GH14801</name>
    <name evidence="2" type="ORF">Dgri_GH14801</name>
</gene>
<protein>
    <submittedName>
        <fullName evidence="2">GH14801</fullName>
    </submittedName>
</protein>
<dbReference type="PhylomeDB" id="B4J3B6"/>
<feature type="region of interest" description="Disordered" evidence="1">
    <location>
        <begin position="42"/>
        <end position="71"/>
    </location>
</feature>
<organism evidence="3">
    <name type="scientific">Drosophila grimshawi</name>
    <name type="common">Hawaiian fruit fly</name>
    <name type="synonym">Idiomyia grimshawi</name>
    <dbReference type="NCBI Taxonomy" id="7222"/>
    <lineage>
        <taxon>Eukaryota</taxon>
        <taxon>Metazoa</taxon>
        <taxon>Ecdysozoa</taxon>
        <taxon>Arthropoda</taxon>
        <taxon>Hexapoda</taxon>
        <taxon>Insecta</taxon>
        <taxon>Pterygota</taxon>
        <taxon>Neoptera</taxon>
        <taxon>Endopterygota</taxon>
        <taxon>Diptera</taxon>
        <taxon>Brachycera</taxon>
        <taxon>Muscomorpha</taxon>
        <taxon>Ephydroidea</taxon>
        <taxon>Drosophilidae</taxon>
        <taxon>Drosophila</taxon>
        <taxon>Hawaiian Drosophila</taxon>
    </lineage>
</organism>
<name>B4J3B6_DROGR</name>
<keyword evidence="3" id="KW-1185">Reference proteome</keyword>
<evidence type="ECO:0000256" key="1">
    <source>
        <dbReference type="SAM" id="MobiDB-lite"/>
    </source>
</evidence>
<sequence>MEPDYNTILLPIISAVMLSNNRPLSLDEISDGVISVLSSQQEKQISTGSTSRECTSDDNCAQIKPVQRKKK</sequence>
<dbReference type="EMBL" id="CH916366">
    <property type="protein sequence ID" value="EDV97215.1"/>
    <property type="molecule type" value="Genomic_DNA"/>
</dbReference>
<dbReference type="HOGENOM" id="CLU_2742724_0_0_1"/>
<evidence type="ECO:0000313" key="2">
    <source>
        <dbReference type="EMBL" id="EDV97215.1"/>
    </source>
</evidence>
<dbReference type="OMA" id="SYARIVP"/>
<dbReference type="InParanoid" id="B4J3B6"/>
<dbReference type="Proteomes" id="UP000001070">
    <property type="component" value="Unassembled WGS sequence"/>
</dbReference>
<accession>B4J3B6</accession>
<evidence type="ECO:0000313" key="3">
    <source>
        <dbReference type="Proteomes" id="UP000001070"/>
    </source>
</evidence>
<proteinExistence type="predicted"/>
<dbReference type="OrthoDB" id="7845676at2759"/>
<reference evidence="2 3" key="1">
    <citation type="journal article" date="2007" name="Nature">
        <title>Evolution of genes and genomes on the Drosophila phylogeny.</title>
        <authorList>
            <consortium name="Drosophila 12 Genomes Consortium"/>
            <person name="Clark A.G."/>
            <person name="Eisen M.B."/>
            <person name="Smith D.R."/>
            <person name="Bergman C.M."/>
            <person name="Oliver B."/>
            <person name="Markow T.A."/>
            <person name="Kaufman T.C."/>
            <person name="Kellis M."/>
            <person name="Gelbart W."/>
            <person name="Iyer V.N."/>
            <person name="Pollard D.A."/>
            <person name="Sackton T.B."/>
            <person name="Larracuente A.M."/>
            <person name="Singh N.D."/>
            <person name="Abad J.P."/>
            <person name="Abt D.N."/>
            <person name="Adryan B."/>
            <person name="Aguade M."/>
            <person name="Akashi H."/>
            <person name="Anderson W.W."/>
            <person name="Aquadro C.F."/>
            <person name="Ardell D.H."/>
            <person name="Arguello R."/>
            <person name="Artieri C.G."/>
            <person name="Barbash D.A."/>
            <person name="Barker D."/>
            <person name="Barsanti P."/>
            <person name="Batterham P."/>
            <person name="Batzoglou S."/>
            <person name="Begun D."/>
            <person name="Bhutkar A."/>
            <person name="Blanco E."/>
            <person name="Bosak S.A."/>
            <person name="Bradley R.K."/>
            <person name="Brand A.D."/>
            <person name="Brent M.R."/>
            <person name="Brooks A.N."/>
            <person name="Brown R.H."/>
            <person name="Butlin R.K."/>
            <person name="Caggese C."/>
            <person name="Calvi B.R."/>
            <person name="Bernardo de Carvalho A."/>
            <person name="Caspi A."/>
            <person name="Castrezana S."/>
            <person name="Celniker S.E."/>
            <person name="Chang J.L."/>
            <person name="Chapple C."/>
            <person name="Chatterji S."/>
            <person name="Chinwalla A."/>
            <person name="Civetta A."/>
            <person name="Clifton S.W."/>
            <person name="Comeron J.M."/>
            <person name="Costello J.C."/>
            <person name="Coyne J.A."/>
            <person name="Daub J."/>
            <person name="David R.G."/>
            <person name="Delcher A.L."/>
            <person name="Delehaunty K."/>
            <person name="Do C.B."/>
            <person name="Ebling H."/>
            <person name="Edwards K."/>
            <person name="Eickbush T."/>
            <person name="Evans J.D."/>
            <person name="Filipski A."/>
            <person name="Findeiss S."/>
            <person name="Freyhult E."/>
            <person name="Fulton L."/>
            <person name="Fulton R."/>
            <person name="Garcia A.C."/>
            <person name="Gardiner A."/>
            <person name="Garfield D.A."/>
            <person name="Garvin B.E."/>
            <person name="Gibson G."/>
            <person name="Gilbert D."/>
            <person name="Gnerre S."/>
            <person name="Godfrey J."/>
            <person name="Good R."/>
            <person name="Gotea V."/>
            <person name="Gravely B."/>
            <person name="Greenberg A.J."/>
            <person name="Griffiths-Jones S."/>
            <person name="Gross S."/>
            <person name="Guigo R."/>
            <person name="Gustafson E.A."/>
            <person name="Haerty W."/>
            <person name="Hahn M.W."/>
            <person name="Halligan D.L."/>
            <person name="Halpern A.L."/>
            <person name="Halter G.M."/>
            <person name="Han M.V."/>
            <person name="Heger A."/>
            <person name="Hillier L."/>
            <person name="Hinrichs A.S."/>
            <person name="Holmes I."/>
            <person name="Hoskins R.A."/>
            <person name="Hubisz M.J."/>
            <person name="Hultmark D."/>
            <person name="Huntley M.A."/>
            <person name="Jaffe D.B."/>
            <person name="Jagadeeshan S."/>
            <person name="Jeck W.R."/>
            <person name="Johnson J."/>
            <person name="Jones C.D."/>
            <person name="Jordan W.C."/>
            <person name="Karpen G.H."/>
            <person name="Kataoka E."/>
            <person name="Keightley P.D."/>
            <person name="Kheradpour P."/>
            <person name="Kirkness E.F."/>
            <person name="Koerich L.B."/>
            <person name="Kristiansen K."/>
            <person name="Kudrna D."/>
            <person name="Kulathinal R.J."/>
            <person name="Kumar S."/>
            <person name="Kwok R."/>
            <person name="Lander E."/>
            <person name="Langley C.H."/>
            <person name="Lapoint R."/>
            <person name="Lazzaro B.P."/>
            <person name="Lee S.J."/>
            <person name="Levesque L."/>
            <person name="Li R."/>
            <person name="Lin C.F."/>
            <person name="Lin M.F."/>
            <person name="Lindblad-Toh K."/>
            <person name="Llopart A."/>
            <person name="Long M."/>
            <person name="Low L."/>
            <person name="Lozovsky E."/>
            <person name="Lu J."/>
            <person name="Luo M."/>
            <person name="Machado C.A."/>
            <person name="Makalowski W."/>
            <person name="Marzo M."/>
            <person name="Matsuda M."/>
            <person name="Matzkin L."/>
            <person name="McAllister B."/>
            <person name="McBride C.S."/>
            <person name="McKernan B."/>
            <person name="McKernan K."/>
            <person name="Mendez-Lago M."/>
            <person name="Minx P."/>
            <person name="Mollenhauer M.U."/>
            <person name="Montooth K."/>
            <person name="Mount S.M."/>
            <person name="Mu X."/>
            <person name="Myers E."/>
            <person name="Negre B."/>
            <person name="Newfeld S."/>
            <person name="Nielsen R."/>
            <person name="Noor M.A."/>
            <person name="O'Grady P."/>
            <person name="Pachter L."/>
            <person name="Papaceit M."/>
            <person name="Parisi M.J."/>
            <person name="Parisi M."/>
            <person name="Parts L."/>
            <person name="Pedersen J.S."/>
            <person name="Pesole G."/>
            <person name="Phillippy A.M."/>
            <person name="Ponting C.P."/>
            <person name="Pop M."/>
            <person name="Porcelli D."/>
            <person name="Powell J.R."/>
            <person name="Prohaska S."/>
            <person name="Pruitt K."/>
            <person name="Puig M."/>
            <person name="Quesneville H."/>
            <person name="Ram K.R."/>
            <person name="Rand D."/>
            <person name="Rasmussen M.D."/>
            <person name="Reed L.K."/>
            <person name="Reenan R."/>
            <person name="Reily A."/>
            <person name="Remington K.A."/>
            <person name="Rieger T.T."/>
            <person name="Ritchie M.G."/>
            <person name="Robin C."/>
            <person name="Rogers Y.H."/>
            <person name="Rohde C."/>
            <person name="Rozas J."/>
            <person name="Rubenfield M.J."/>
            <person name="Ruiz A."/>
            <person name="Russo S."/>
            <person name="Salzberg S.L."/>
            <person name="Sanchez-Gracia A."/>
            <person name="Saranga D.J."/>
            <person name="Sato H."/>
            <person name="Schaeffer S.W."/>
            <person name="Schatz M.C."/>
            <person name="Schlenke T."/>
            <person name="Schwartz R."/>
            <person name="Segarra C."/>
            <person name="Singh R.S."/>
            <person name="Sirot L."/>
            <person name="Sirota M."/>
            <person name="Sisneros N.B."/>
            <person name="Smith C.D."/>
            <person name="Smith T.F."/>
            <person name="Spieth J."/>
            <person name="Stage D.E."/>
            <person name="Stark A."/>
            <person name="Stephan W."/>
            <person name="Strausberg R.L."/>
            <person name="Strempel S."/>
            <person name="Sturgill D."/>
            <person name="Sutton G."/>
            <person name="Sutton G.G."/>
            <person name="Tao W."/>
            <person name="Teichmann S."/>
            <person name="Tobari Y.N."/>
            <person name="Tomimura Y."/>
            <person name="Tsolas J.M."/>
            <person name="Valente V.L."/>
            <person name="Venter E."/>
            <person name="Venter J.C."/>
            <person name="Vicario S."/>
            <person name="Vieira F.G."/>
            <person name="Vilella A.J."/>
            <person name="Villasante A."/>
            <person name="Walenz B."/>
            <person name="Wang J."/>
            <person name="Wasserman M."/>
            <person name="Watts T."/>
            <person name="Wilson D."/>
            <person name="Wilson R.K."/>
            <person name="Wing R.A."/>
            <person name="Wolfner M.F."/>
            <person name="Wong A."/>
            <person name="Wong G.K."/>
            <person name="Wu C.I."/>
            <person name="Wu G."/>
            <person name="Yamamoto D."/>
            <person name="Yang H.P."/>
            <person name="Yang S.P."/>
            <person name="Yorke J.A."/>
            <person name="Yoshida K."/>
            <person name="Zdobnov E."/>
            <person name="Zhang P."/>
            <person name="Zhang Y."/>
            <person name="Zimin A.V."/>
            <person name="Baldwin J."/>
            <person name="Abdouelleil A."/>
            <person name="Abdulkadir J."/>
            <person name="Abebe A."/>
            <person name="Abera B."/>
            <person name="Abreu J."/>
            <person name="Acer S.C."/>
            <person name="Aftuck L."/>
            <person name="Alexander A."/>
            <person name="An P."/>
            <person name="Anderson E."/>
            <person name="Anderson S."/>
            <person name="Arachi H."/>
            <person name="Azer M."/>
            <person name="Bachantsang P."/>
            <person name="Barry A."/>
            <person name="Bayul T."/>
            <person name="Berlin A."/>
            <person name="Bessette D."/>
            <person name="Bloom T."/>
            <person name="Blye J."/>
            <person name="Boguslavskiy L."/>
            <person name="Bonnet C."/>
            <person name="Boukhgalter B."/>
            <person name="Bourzgui I."/>
            <person name="Brown A."/>
            <person name="Cahill P."/>
            <person name="Channer S."/>
            <person name="Cheshatsang Y."/>
            <person name="Chuda L."/>
            <person name="Citroen M."/>
            <person name="Collymore A."/>
            <person name="Cooke P."/>
            <person name="Costello M."/>
            <person name="D'Aco K."/>
            <person name="Daza R."/>
            <person name="De Haan G."/>
            <person name="DeGray S."/>
            <person name="DeMaso C."/>
            <person name="Dhargay N."/>
            <person name="Dooley K."/>
            <person name="Dooley E."/>
            <person name="Doricent M."/>
            <person name="Dorje P."/>
            <person name="Dorjee K."/>
            <person name="Dupes A."/>
            <person name="Elong R."/>
            <person name="Falk J."/>
            <person name="Farina A."/>
            <person name="Faro S."/>
            <person name="Ferguson D."/>
            <person name="Fisher S."/>
            <person name="Foley C.D."/>
            <person name="Franke A."/>
            <person name="Friedrich D."/>
            <person name="Gadbois L."/>
            <person name="Gearin G."/>
            <person name="Gearin C.R."/>
            <person name="Giannoukos G."/>
            <person name="Goode T."/>
            <person name="Graham J."/>
            <person name="Grandbois E."/>
            <person name="Grewal S."/>
            <person name="Gyaltsen K."/>
            <person name="Hafez N."/>
            <person name="Hagos B."/>
            <person name="Hall J."/>
            <person name="Henson C."/>
            <person name="Hollinger A."/>
            <person name="Honan T."/>
            <person name="Huard M.D."/>
            <person name="Hughes L."/>
            <person name="Hurhula B."/>
            <person name="Husby M.E."/>
            <person name="Kamat A."/>
            <person name="Kanga B."/>
            <person name="Kashin S."/>
            <person name="Khazanovich D."/>
            <person name="Kisner P."/>
            <person name="Lance K."/>
            <person name="Lara M."/>
            <person name="Lee W."/>
            <person name="Lennon N."/>
            <person name="Letendre F."/>
            <person name="LeVine R."/>
            <person name="Lipovsky A."/>
            <person name="Liu X."/>
            <person name="Liu J."/>
            <person name="Liu S."/>
            <person name="Lokyitsang T."/>
            <person name="Lokyitsang Y."/>
            <person name="Lubonja R."/>
            <person name="Lui A."/>
            <person name="MacDonald P."/>
            <person name="Magnisalis V."/>
            <person name="Maru K."/>
            <person name="Matthews C."/>
            <person name="McCusker W."/>
            <person name="McDonough S."/>
            <person name="Mehta T."/>
            <person name="Meldrim J."/>
            <person name="Meneus L."/>
            <person name="Mihai O."/>
            <person name="Mihalev A."/>
            <person name="Mihova T."/>
            <person name="Mittelman R."/>
            <person name="Mlenga V."/>
            <person name="Montmayeur A."/>
            <person name="Mulrain L."/>
            <person name="Navidi A."/>
            <person name="Naylor J."/>
            <person name="Negash T."/>
            <person name="Nguyen T."/>
            <person name="Nguyen N."/>
            <person name="Nicol R."/>
            <person name="Norbu C."/>
            <person name="Norbu N."/>
            <person name="Novod N."/>
            <person name="O'Neill B."/>
            <person name="Osman S."/>
            <person name="Markiewicz E."/>
            <person name="Oyono O.L."/>
            <person name="Patti C."/>
            <person name="Phunkhang P."/>
            <person name="Pierre F."/>
            <person name="Priest M."/>
            <person name="Raghuraman S."/>
            <person name="Rege F."/>
            <person name="Reyes R."/>
            <person name="Rise C."/>
            <person name="Rogov P."/>
            <person name="Ross K."/>
            <person name="Ryan E."/>
            <person name="Settipalli S."/>
            <person name="Shea T."/>
            <person name="Sherpa N."/>
            <person name="Shi L."/>
            <person name="Shih D."/>
            <person name="Sparrow T."/>
            <person name="Spaulding J."/>
            <person name="Stalker J."/>
            <person name="Stange-Thomann N."/>
            <person name="Stavropoulos S."/>
            <person name="Stone C."/>
            <person name="Strader C."/>
            <person name="Tesfaye S."/>
            <person name="Thomson T."/>
            <person name="Thoulutsang Y."/>
            <person name="Thoulutsang D."/>
            <person name="Topham K."/>
            <person name="Topping I."/>
            <person name="Tsamla T."/>
            <person name="Vassiliev H."/>
            <person name="Vo A."/>
            <person name="Wangchuk T."/>
            <person name="Wangdi T."/>
            <person name="Weiand M."/>
            <person name="Wilkinson J."/>
            <person name="Wilson A."/>
            <person name="Yadav S."/>
            <person name="Young G."/>
            <person name="Yu Q."/>
            <person name="Zembek L."/>
            <person name="Zhong D."/>
            <person name="Zimmer A."/>
            <person name="Zwirko Z."/>
            <person name="Jaffe D.B."/>
            <person name="Alvarez P."/>
            <person name="Brockman W."/>
            <person name="Butler J."/>
            <person name="Chin C."/>
            <person name="Gnerre S."/>
            <person name="Grabherr M."/>
            <person name="Kleber M."/>
            <person name="Mauceli E."/>
            <person name="MacCallum I."/>
        </authorList>
    </citation>
    <scope>NUCLEOTIDE SEQUENCE [LARGE SCALE GENOMIC DNA]</scope>
    <source>
        <strain evidence="3">Tucson 15287-2541.00</strain>
    </source>
</reference>
<dbReference type="AlphaFoldDB" id="B4J3B6"/>